<comment type="caution">
    <text evidence="2">The sequence shown here is derived from an EMBL/GenBank/DDBJ whole genome shotgun (WGS) entry which is preliminary data.</text>
</comment>
<dbReference type="EMBL" id="JBHSLV010000026">
    <property type="protein sequence ID" value="MFC5394010.1"/>
    <property type="molecule type" value="Genomic_DNA"/>
</dbReference>
<dbReference type="InterPro" id="IPR005119">
    <property type="entry name" value="LysR_subst-bd"/>
</dbReference>
<dbReference type="PANTHER" id="PTHR30427">
    <property type="entry name" value="TRANSCRIPTIONAL ACTIVATOR PROTEIN LYSR"/>
    <property type="match status" value="1"/>
</dbReference>
<sequence>MPALAVGMLARFLAQFLRLRPNVRPAITGVPSYHVIDAVSSGQADLGYANSPTAPPGLETNRIEVPAVVVLPLHHELARQDVIAPQDLAGERLVGLLAGTLFRSQIDVALAGFGCDVFIETQLSHIACLLVSEGAGICIVDPYAALEFEMRGLAIRRFSPGLDAGFVCIRSERQPASLLATSFAEEFGVHIRTLMAPFRE</sequence>
<name>A0ABW0HBJ1_9HYPH</name>
<dbReference type="Proteomes" id="UP001596104">
    <property type="component" value="Unassembled WGS sequence"/>
</dbReference>
<dbReference type="Gene3D" id="3.40.190.290">
    <property type="match status" value="1"/>
</dbReference>
<gene>
    <name evidence="2" type="ORF">ACFPPC_15305</name>
</gene>
<organism evidence="2 3">
    <name type="scientific">Bosea vestrisii</name>
    <dbReference type="NCBI Taxonomy" id="151416"/>
    <lineage>
        <taxon>Bacteria</taxon>
        <taxon>Pseudomonadati</taxon>
        <taxon>Pseudomonadota</taxon>
        <taxon>Alphaproteobacteria</taxon>
        <taxon>Hyphomicrobiales</taxon>
        <taxon>Boseaceae</taxon>
        <taxon>Bosea</taxon>
    </lineage>
</organism>
<dbReference type="RefSeq" id="WP_377009114.1">
    <property type="nucleotide sequence ID" value="NZ_JBHSLV010000026.1"/>
</dbReference>
<feature type="domain" description="LysR substrate-binding" evidence="1">
    <location>
        <begin position="2"/>
        <end position="186"/>
    </location>
</feature>
<dbReference type="PANTHER" id="PTHR30427:SF1">
    <property type="entry name" value="TRANSCRIPTIONAL ACTIVATOR PROTEIN LYSR"/>
    <property type="match status" value="1"/>
</dbReference>
<dbReference type="SUPFAM" id="SSF53850">
    <property type="entry name" value="Periplasmic binding protein-like II"/>
    <property type="match status" value="1"/>
</dbReference>
<keyword evidence="3" id="KW-1185">Reference proteome</keyword>
<reference evidence="3" key="1">
    <citation type="journal article" date="2019" name="Int. J. Syst. Evol. Microbiol.">
        <title>The Global Catalogue of Microorganisms (GCM) 10K type strain sequencing project: providing services to taxonomists for standard genome sequencing and annotation.</title>
        <authorList>
            <consortium name="The Broad Institute Genomics Platform"/>
            <consortium name="The Broad Institute Genome Sequencing Center for Infectious Disease"/>
            <person name="Wu L."/>
            <person name="Ma J."/>
        </authorList>
    </citation>
    <scope>NUCLEOTIDE SEQUENCE [LARGE SCALE GENOMIC DNA]</scope>
    <source>
        <strain evidence="3">CGMCC 1.16326</strain>
    </source>
</reference>
<evidence type="ECO:0000313" key="2">
    <source>
        <dbReference type="EMBL" id="MFC5394010.1"/>
    </source>
</evidence>
<evidence type="ECO:0000313" key="3">
    <source>
        <dbReference type="Proteomes" id="UP001596104"/>
    </source>
</evidence>
<dbReference type="Pfam" id="PF03466">
    <property type="entry name" value="LysR_substrate"/>
    <property type="match status" value="1"/>
</dbReference>
<proteinExistence type="predicted"/>
<protein>
    <submittedName>
        <fullName evidence="2">LysR substrate-binding domain-containing protein</fullName>
    </submittedName>
</protein>
<accession>A0ABW0HBJ1</accession>
<evidence type="ECO:0000259" key="1">
    <source>
        <dbReference type="Pfam" id="PF03466"/>
    </source>
</evidence>